<dbReference type="AlphaFoldDB" id="A0A2P5ETT0"/>
<proteinExistence type="predicted"/>
<reference evidence="3" key="1">
    <citation type="submission" date="2016-06" db="EMBL/GenBank/DDBJ databases">
        <title>Parallel loss of symbiosis genes in relatives of nitrogen-fixing non-legume Parasponia.</title>
        <authorList>
            <person name="Van Velzen R."/>
            <person name="Holmer R."/>
            <person name="Bu F."/>
            <person name="Rutten L."/>
            <person name="Van Zeijl A."/>
            <person name="Liu W."/>
            <person name="Santuari L."/>
            <person name="Cao Q."/>
            <person name="Sharma T."/>
            <person name="Shen D."/>
            <person name="Roswanjaya Y."/>
            <person name="Wardhani T."/>
            <person name="Kalhor M.S."/>
            <person name="Jansen J."/>
            <person name="Van den Hoogen J."/>
            <person name="Gungor B."/>
            <person name="Hartog M."/>
            <person name="Hontelez J."/>
            <person name="Verver J."/>
            <person name="Yang W.-C."/>
            <person name="Schijlen E."/>
            <person name="Repin R."/>
            <person name="Schilthuizen M."/>
            <person name="Schranz E."/>
            <person name="Heidstra R."/>
            <person name="Miyata K."/>
            <person name="Fedorova E."/>
            <person name="Kohlen W."/>
            <person name="Bisseling T."/>
            <person name="Smit S."/>
            <person name="Geurts R."/>
        </authorList>
    </citation>
    <scope>NUCLEOTIDE SEQUENCE [LARGE SCALE GENOMIC DNA]</scope>
    <source>
        <strain evidence="3">cv. RG33-2</strain>
    </source>
</reference>
<feature type="compositionally biased region" description="Low complexity" evidence="1">
    <location>
        <begin position="28"/>
        <end position="38"/>
    </location>
</feature>
<name>A0A2P5ETT0_TREOI</name>
<comment type="caution">
    <text evidence="2">The sequence shown here is derived from an EMBL/GenBank/DDBJ whole genome shotgun (WGS) entry which is preliminary data.</text>
</comment>
<sequence>MNPTVLLVSRKEVLRSSGSQKCPWWPESSNSSFSSVRR</sequence>
<dbReference type="EMBL" id="JXTC01000100">
    <property type="protein sequence ID" value="PON88916.1"/>
    <property type="molecule type" value="Genomic_DNA"/>
</dbReference>
<dbReference type="InParanoid" id="A0A2P5ETT0"/>
<evidence type="ECO:0000256" key="1">
    <source>
        <dbReference type="SAM" id="MobiDB-lite"/>
    </source>
</evidence>
<evidence type="ECO:0000313" key="3">
    <source>
        <dbReference type="Proteomes" id="UP000237000"/>
    </source>
</evidence>
<accession>A0A2P5ETT0</accession>
<keyword evidence="3" id="KW-1185">Reference proteome</keyword>
<gene>
    <name evidence="2" type="ORF">TorRG33x02_152990</name>
</gene>
<feature type="region of interest" description="Disordered" evidence="1">
    <location>
        <begin position="19"/>
        <end position="38"/>
    </location>
</feature>
<organism evidence="2 3">
    <name type="scientific">Trema orientale</name>
    <name type="common">Charcoal tree</name>
    <name type="synonym">Celtis orientalis</name>
    <dbReference type="NCBI Taxonomy" id="63057"/>
    <lineage>
        <taxon>Eukaryota</taxon>
        <taxon>Viridiplantae</taxon>
        <taxon>Streptophyta</taxon>
        <taxon>Embryophyta</taxon>
        <taxon>Tracheophyta</taxon>
        <taxon>Spermatophyta</taxon>
        <taxon>Magnoliopsida</taxon>
        <taxon>eudicotyledons</taxon>
        <taxon>Gunneridae</taxon>
        <taxon>Pentapetalae</taxon>
        <taxon>rosids</taxon>
        <taxon>fabids</taxon>
        <taxon>Rosales</taxon>
        <taxon>Cannabaceae</taxon>
        <taxon>Trema</taxon>
    </lineage>
</organism>
<protein>
    <submittedName>
        <fullName evidence="2">Uncharacterized protein</fullName>
    </submittedName>
</protein>
<evidence type="ECO:0000313" key="2">
    <source>
        <dbReference type="EMBL" id="PON88916.1"/>
    </source>
</evidence>
<dbReference type="Proteomes" id="UP000237000">
    <property type="component" value="Unassembled WGS sequence"/>
</dbReference>